<sequence length="79" mass="8895">MSSSEELREGNAFSGESSFSEVSISSIDLEDYLEPEPKVEITGTTQSSPWIKDLLKDQSPQHVRKALEYSTSFQYMEGE</sequence>
<evidence type="ECO:0000256" key="1">
    <source>
        <dbReference type="SAM" id="MobiDB-lite"/>
    </source>
</evidence>
<keyword evidence="3" id="KW-1185">Reference proteome</keyword>
<accession>A0A2P5BI24</accession>
<name>A0A2P5BI24_PARAD</name>
<feature type="non-terminal residue" evidence="2">
    <location>
        <position position="79"/>
    </location>
</feature>
<gene>
    <name evidence="2" type="ORF">PanWU01x14_237340</name>
</gene>
<proteinExistence type="predicted"/>
<organism evidence="2 3">
    <name type="scientific">Parasponia andersonii</name>
    <name type="common">Sponia andersonii</name>
    <dbReference type="NCBI Taxonomy" id="3476"/>
    <lineage>
        <taxon>Eukaryota</taxon>
        <taxon>Viridiplantae</taxon>
        <taxon>Streptophyta</taxon>
        <taxon>Embryophyta</taxon>
        <taxon>Tracheophyta</taxon>
        <taxon>Spermatophyta</taxon>
        <taxon>Magnoliopsida</taxon>
        <taxon>eudicotyledons</taxon>
        <taxon>Gunneridae</taxon>
        <taxon>Pentapetalae</taxon>
        <taxon>rosids</taxon>
        <taxon>fabids</taxon>
        <taxon>Rosales</taxon>
        <taxon>Cannabaceae</taxon>
        <taxon>Parasponia</taxon>
    </lineage>
</organism>
<reference evidence="3" key="1">
    <citation type="submission" date="2016-06" db="EMBL/GenBank/DDBJ databases">
        <title>Parallel loss of symbiosis genes in relatives of nitrogen-fixing non-legume Parasponia.</title>
        <authorList>
            <person name="Van Velzen R."/>
            <person name="Holmer R."/>
            <person name="Bu F."/>
            <person name="Rutten L."/>
            <person name="Van Zeijl A."/>
            <person name="Liu W."/>
            <person name="Santuari L."/>
            <person name="Cao Q."/>
            <person name="Sharma T."/>
            <person name="Shen D."/>
            <person name="Roswanjaya Y."/>
            <person name="Wardhani T."/>
            <person name="Kalhor M.S."/>
            <person name="Jansen J."/>
            <person name="Van den Hoogen J."/>
            <person name="Gungor B."/>
            <person name="Hartog M."/>
            <person name="Hontelez J."/>
            <person name="Verver J."/>
            <person name="Yang W.-C."/>
            <person name="Schijlen E."/>
            <person name="Repin R."/>
            <person name="Schilthuizen M."/>
            <person name="Schranz E."/>
            <person name="Heidstra R."/>
            <person name="Miyata K."/>
            <person name="Fedorova E."/>
            <person name="Kohlen W."/>
            <person name="Bisseling T."/>
            <person name="Smit S."/>
            <person name="Geurts R."/>
        </authorList>
    </citation>
    <scope>NUCLEOTIDE SEQUENCE [LARGE SCALE GENOMIC DNA]</scope>
    <source>
        <strain evidence="3">cv. WU1-14</strain>
    </source>
</reference>
<protein>
    <submittedName>
        <fullName evidence="2">Uncharacterized protein</fullName>
    </submittedName>
</protein>
<feature type="region of interest" description="Disordered" evidence="1">
    <location>
        <begin position="1"/>
        <end position="21"/>
    </location>
</feature>
<evidence type="ECO:0000313" key="2">
    <source>
        <dbReference type="EMBL" id="PON48445.1"/>
    </source>
</evidence>
<evidence type="ECO:0000313" key="3">
    <source>
        <dbReference type="Proteomes" id="UP000237105"/>
    </source>
</evidence>
<dbReference type="AlphaFoldDB" id="A0A2P5BI24"/>
<dbReference type="EMBL" id="JXTB01000277">
    <property type="protein sequence ID" value="PON48445.1"/>
    <property type="molecule type" value="Genomic_DNA"/>
</dbReference>
<comment type="caution">
    <text evidence="2">The sequence shown here is derived from an EMBL/GenBank/DDBJ whole genome shotgun (WGS) entry which is preliminary data.</text>
</comment>
<dbReference type="Proteomes" id="UP000237105">
    <property type="component" value="Unassembled WGS sequence"/>
</dbReference>